<dbReference type="GO" id="GO:0000175">
    <property type="term" value="F:3'-5'-RNA exonuclease activity"/>
    <property type="evidence" value="ECO:0007669"/>
    <property type="project" value="InterPro"/>
</dbReference>
<accession>W5IJ95</accession>
<comment type="similarity">
    <text evidence="1">Belongs to the oligoribonuclease family.</text>
</comment>
<protein>
    <recommendedName>
        <fullName evidence="5">Exonuclease domain-containing protein</fullName>
    </recommendedName>
</protein>
<dbReference type="HOGENOM" id="CLU_064761_3_0_11"/>
<evidence type="ECO:0000313" key="7">
    <source>
        <dbReference type="Proteomes" id="UP000005777"/>
    </source>
</evidence>
<evidence type="ECO:0000259" key="5">
    <source>
        <dbReference type="SMART" id="SM00479"/>
    </source>
</evidence>
<gene>
    <name evidence="6" type="ORF">HMPREF9020_00549</name>
</gene>
<sequence>MTATDNHTAHSDNQIFDAGKSRLIWIDCEMTGLDIDHDELCEVSVVPTDFNLTVLDRGIDLVIKPSQGALDHMGDFVRHMHTVSGLLEQMKEGLVLGQAEKQVIEYVRPFLPEEGQGKAHLAGNTIGSDKKFLDKFMPGLMGLLHYRTIDVSTLKELSRRWYPQVYSNRPVKHGGHRALADIIESIDELRYYRQSMFLPQPGLSANQAAAVCAQIEETSLLRTYEREGDPLTETTSAEKKDY</sequence>
<reference evidence="6 7" key="1">
    <citation type="submission" date="2012-01" db="EMBL/GenBank/DDBJ databases">
        <title>The Genome Sequence of Scardovia inopinata F0304.</title>
        <authorList>
            <consortium name="The Broad Institute Genome Sequencing Platform"/>
            <person name="Ward D."/>
            <person name="Earl A."/>
            <person name="Feldgarden M."/>
            <person name="Gevers D."/>
            <person name="Young S."/>
            <person name="Zeng Q."/>
            <person name="Koehrsen M."/>
            <person name="Alvarado L."/>
            <person name="Berlin A.M."/>
            <person name="Borenstein D."/>
            <person name="Chapman S.B."/>
            <person name="Chen Z."/>
            <person name="Engels R."/>
            <person name="Freedman E."/>
            <person name="Gellesch M."/>
            <person name="Goldberg J."/>
            <person name="Griggs A."/>
            <person name="Gujja S."/>
            <person name="Heilman E.R."/>
            <person name="Heiman D.I."/>
            <person name="Hepburn T.A."/>
            <person name="Howarth C."/>
            <person name="Jen D."/>
            <person name="Larson L."/>
            <person name="Mehta T."/>
            <person name="Park D."/>
            <person name="Pearson M."/>
            <person name="Richards J."/>
            <person name="Roberts A."/>
            <person name="Saif S."/>
            <person name="Shea T.D."/>
            <person name="Shenoy N."/>
            <person name="Sisk P."/>
            <person name="Stolte C."/>
            <person name="Sykes S.N."/>
            <person name="Walk T."/>
            <person name="White J."/>
            <person name="Yandava C."/>
            <person name="Izard J."/>
            <person name="Baranova O.V."/>
            <person name="Blanton J.M."/>
            <person name="Tanner A.C."/>
            <person name="Dewhirst F."/>
            <person name="Haas B."/>
            <person name="Nusbaum C."/>
            <person name="Birren B."/>
        </authorList>
    </citation>
    <scope>NUCLEOTIDE SEQUENCE [LARGE SCALE GENOMIC DNA]</scope>
    <source>
        <strain evidence="6 7">F0304</strain>
    </source>
</reference>
<keyword evidence="7" id="KW-1185">Reference proteome</keyword>
<evidence type="ECO:0000256" key="2">
    <source>
        <dbReference type="ARBA" id="ARBA00022722"/>
    </source>
</evidence>
<feature type="domain" description="Exonuclease" evidence="5">
    <location>
        <begin position="22"/>
        <end position="198"/>
    </location>
</feature>
<dbReference type="NCBIfam" id="NF003765">
    <property type="entry name" value="PRK05359.1"/>
    <property type="match status" value="1"/>
</dbReference>
<dbReference type="PANTHER" id="PTHR11046:SF0">
    <property type="entry name" value="OLIGORIBONUCLEASE, MITOCHONDRIAL"/>
    <property type="match status" value="1"/>
</dbReference>
<keyword evidence="2" id="KW-0540">Nuclease</keyword>
<dbReference type="EMBL" id="ADCX01000003">
    <property type="protein sequence ID" value="EFG26920.1"/>
    <property type="molecule type" value="Genomic_DNA"/>
</dbReference>
<proteinExistence type="inferred from homology"/>
<keyword evidence="4" id="KW-0269">Exonuclease</keyword>
<dbReference type="Pfam" id="PF00929">
    <property type="entry name" value="RNase_T"/>
    <property type="match status" value="1"/>
</dbReference>
<dbReference type="InterPro" id="IPR013520">
    <property type="entry name" value="Ribonucl_H"/>
</dbReference>
<dbReference type="SMART" id="SM00479">
    <property type="entry name" value="EXOIII"/>
    <property type="match status" value="1"/>
</dbReference>
<dbReference type="GO" id="GO:0003676">
    <property type="term" value="F:nucleic acid binding"/>
    <property type="evidence" value="ECO:0007669"/>
    <property type="project" value="InterPro"/>
</dbReference>
<dbReference type="RefSeq" id="WP_006292910.1">
    <property type="nucleotide sequence ID" value="NZ_GG770225.1"/>
</dbReference>
<evidence type="ECO:0000256" key="1">
    <source>
        <dbReference type="ARBA" id="ARBA00009921"/>
    </source>
</evidence>
<dbReference type="eggNOG" id="COG1949">
    <property type="taxonomic scope" value="Bacteria"/>
</dbReference>
<dbReference type="InterPro" id="IPR012337">
    <property type="entry name" value="RNaseH-like_sf"/>
</dbReference>
<evidence type="ECO:0000313" key="6">
    <source>
        <dbReference type="EMBL" id="EFG26920.1"/>
    </source>
</evidence>
<dbReference type="InterPro" id="IPR022894">
    <property type="entry name" value="Oligoribonuclease"/>
</dbReference>
<organism evidence="6 7">
    <name type="scientific">Scardovia inopinata F0304</name>
    <dbReference type="NCBI Taxonomy" id="641146"/>
    <lineage>
        <taxon>Bacteria</taxon>
        <taxon>Bacillati</taxon>
        <taxon>Actinomycetota</taxon>
        <taxon>Actinomycetes</taxon>
        <taxon>Bifidobacteriales</taxon>
        <taxon>Bifidobacteriaceae</taxon>
        <taxon>Scardovia</taxon>
    </lineage>
</organism>
<dbReference type="PANTHER" id="PTHR11046">
    <property type="entry name" value="OLIGORIBONUCLEASE, MITOCHONDRIAL"/>
    <property type="match status" value="1"/>
</dbReference>
<dbReference type="AlphaFoldDB" id="W5IJ95"/>
<evidence type="ECO:0000256" key="4">
    <source>
        <dbReference type="ARBA" id="ARBA00022839"/>
    </source>
</evidence>
<dbReference type="SUPFAM" id="SSF53098">
    <property type="entry name" value="Ribonuclease H-like"/>
    <property type="match status" value="1"/>
</dbReference>
<evidence type="ECO:0000256" key="3">
    <source>
        <dbReference type="ARBA" id="ARBA00022801"/>
    </source>
</evidence>
<dbReference type="CDD" id="cd06135">
    <property type="entry name" value="Orn"/>
    <property type="match status" value="1"/>
</dbReference>
<keyword evidence="3" id="KW-0378">Hydrolase</keyword>
<dbReference type="InterPro" id="IPR036397">
    <property type="entry name" value="RNaseH_sf"/>
</dbReference>
<comment type="caution">
    <text evidence="6">The sequence shown here is derived from an EMBL/GenBank/DDBJ whole genome shotgun (WGS) entry which is preliminary data.</text>
</comment>
<name>W5IJ95_SCAIO</name>
<dbReference type="Gene3D" id="3.30.420.10">
    <property type="entry name" value="Ribonuclease H-like superfamily/Ribonuclease H"/>
    <property type="match status" value="1"/>
</dbReference>
<dbReference type="Proteomes" id="UP000005777">
    <property type="component" value="Unassembled WGS sequence"/>
</dbReference>